<dbReference type="GO" id="GO:0009055">
    <property type="term" value="F:electron transfer activity"/>
    <property type="evidence" value="ECO:0007669"/>
    <property type="project" value="InterPro"/>
</dbReference>
<reference evidence="8 9" key="1">
    <citation type="journal article" date="2015" name="Int. J. Syst. Evol. Microbiol.">
        <title>Roseomonas oryzae sp. nov., isolated from paddy rhizosphere soil.</title>
        <authorList>
            <person name="Ramaprasad E.V."/>
            <person name="Sasikala Ch."/>
            <person name="Ramana Ch.V."/>
        </authorList>
    </citation>
    <scope>NUCLEOTIDE SEQUENCE [LARGE SCALE GENOMIC DNA]</scope>
    <source>
        <strain evidence="8 9">KCTC 42542</strain>
    </source>
</reference>
<keyword evidence="5 6" id="KW-0408">Iron</keyword>
<dbReference type="Gene3D" id="1.10.760.10">
    <property type="entry name" value="Cytochrome c-like domain"/>
    <property type="match status" value="1"/>
</dbReference>
<evidence type="ECO:0000256" key="1">
    <source>
        <dbReference type="ARBA" id="ARBA00022448"/>
    </source>
</evidence>
<dbReference type="AlphaFoldDB" id="A0A5B2TI80"/>
<comment type="caution">
    <text evidence="8">The sequence shown here is derived from an EMBL/GenBank/DDBJ whole genome shotgun (WGS) entry which is preliminary data.</text>
</comment>
<dbReference type="RefSeq" id="WP_149811460.1">
    <property type="nucleotide sequence ID" value="NZ_VUKA01000002.1"/>
</dbReference>
<feature type="domain" description="Cytochrome c" evidence="7">
    <location>
        <begin position="69"/>
        <end position="171"/>
    </location>
</feature>
<dbReference type="PROSITE" id="PS51007">
    <property type="entry name" value="CYTC"/>
    <property type="match status" value="1"/>
</dbReference>
<evidence type="ECO:0000259" key="7">
    <source>
        <dbReference type="PROSITE" id="PS51007"/>
    </source>
</evidence>
<dbReference type="InterPro" id="IPR009056">
    <property type="entry name" value="Cyt_c-like_dom"/>
</dbReference>
<dbReference type="PANTHER" id="PTHR11961">
    <property type="entry name" value="CYTOCHROME C"/>
    <property type="match status" value="1"/>
</dbReference>
<proteinExistence type="predicted"/>
<organism evidence="8 9">
    <name type="scientific">Teichococcus oryzae</name>
    <dbReference type="NCBI Taxonomy" id="1608942"/>
    <lineage>
        <taxon>Bacteria</taxon>
        <taxon>Pseudomonadati</taxon>
        <taxon>Pseudomonadota</taxon>
        <taxon>Alphaproteobacteria</taxon>
        <taxon>Acetobacterales</taxon>
        <taxon>Roseomonadaceae</taxon>
        <taxon>Roseomonas</taxon>
    </lineage>
</organism>
<evidence type="ECO:0000256" key="5">
    <source>
        <dbReference type="ARBA" id="ARBA00023004"/>
    </source>
</evidence>
<evidence type="ECO:0000313" key="9">
    <source>
        <dbReference type="Proteomes" id="UP000322110"/>
    </source>
</evidence>
<dbReference type="InterPro" id="IPR002327">
    <property type="entry name" value="Cyt_c_1A/1B"/>
</dbReference>
<dbReference type="SUPFAM" id="SSF46626">
    <property type="entry name" value="Cytochrome c"/>
    <property type="match status" value="1"/>
</dbReference>
<dbReference type="OrthoDB" id="9805828at2"/>
<evidence type="ECO:0000256" key="6">
    <source>
        <dbReference type="PROSITE-ProRule" id="PRU00433"/>
    </source>
</evidence>
<gene>
    <name evidence="8" type="ORF">F0Q34_07020</name>
</gene>
<dbReference type="InterPro" id="IPR036909">
    <property type="entry name" value="Cyt_c-like_dom_sf"/>
</dbReference>
<keyword evidence="3 6" id="KW-0479">Metal-binding</keyword>
<evidence type="ECO:0000256" key="4">
    <source>
        <dbReference type="ARBA" id="ARBA00022982"/>
    </source>
</evidence>
<dbReference type="EMBL" id="VUKA01000002">
    <property type="protein sequence ID" value="KAA2213804.1"/>
    <property type="molecule type" value="Genomic_DNA"/>
</dbReference>
<dbReference type="GO" id="GO:0046872">
    <property type="term" value="F:metal ion binding"/>
    <property type="evidence" value="ECO:0007669"/>
    <property type="project" value="UniProtKB-KW"/>
</dbReference>
<sequence length="178" mass="18687">MSLEVNKAFAAVLTAGVVFMVAGFVGETVIHPKRLETAAITIEGVGETTGAAPAAEPELEAVSPLLAAASVDTGRQVAGRLCSSCHTFEQGGANKVGPNLYNVVGNHHGHLDNFNYSPAMKALADKPWDYESLNAFLAAPAKAIRGTRMAFAGIRDVKQRADVVAYLRSLSDSPQPLP</sequence>
<accession>A0A5B2TI80</accession>
<keyword evidence="1" id="KW-0813">Transport</keyword>
<evidence type="ECO:0000256" key="2">
    <source>
        <dbReference type="ARBA" id="ARBA00022617"/>
    </source>
</evidence>
<dbReference type="PRINTS" id="PR00604">
    <property type="entry name" value="CYTCHRMECIAB"/>
</dbReference>
<keyword evidence="4" id="KW-0249">Electron transport</keyword>
<name>A0A5B2TI80_9PROT</name>
<evidence type="ECO:0000313" key="8">
    <source>
        <dbReference type="EMBL" id="KAA2213804.1"/>
    </source>
</evidence>
<protein>
    <submittedName>
        <fullName evidence="8">Cytochrome c family protein</fullName>
    </submittedName>
</protein>
<dbReference type="Pfam" id="PF00034">
    <property type="entry name" value="Cytochrom_C"/>
    <property type="match status" value="1"/>
</dbReference>
<keyword evidence="9" id="KW-1185">Reference proteome</keyword>
<evidence type="ECO:0000256" key="3">
    <source>
        <dbReference type="ARBA" id="ARBA00022723"/>
    </source>
</evidence>
<keyword evidence="2 6" id="KW-0349">Heme</keyword>
<dbReference type="Proteomes" id="UP000322110">
    <property type="component" value="Unassembled WGS sequence"/>
</dbReference>
<dbReference type="GO" id="GO:0020037">
    <property type="term" value="F:heme binding"/>
    <property type="evidence" value="ECO:0007669"/>
    <property type="project" value="InterPro"/>
</dbReference>